<dbReference type="AlphaFoldDB" id="A0A0N8VLH2"/>
<keyword evidence="7 12" id="KW-0862">Zinc</keyword>
<dbReference type="Gene3D" id="3.30.980.10">
    <property type="entry name" value="Threonyl-trna Synthetase, Chain A, domain 2"/>
    <property type="match status" value="1"/>
</dbReference>
<organism evidence="15 16">
    <name type="scientific">Acidiplasma aeolicum</name>
    <dbReference type="NCBI Taxonomy" id="507754"/>
    <lineage>
        <taxon>Archaea</taxon>
        <taxon>Methanobacteriati</taxon>
        <taxon>Thermoplasmatota</taxon>
        <taxon>Thermoplasmata</taxon>
        <taxon>Thermoplasmatales</taxon>
        <taxon>Ferroplasmaceae</taxon>
        <taxon>Acidiplasma</taxon>
    </lineage>
</organism>
<keyword evidence="6 12" id="KW-0547">Nucleotide-binding</keyword>
<evidence type="ECO:0000256" key="12">
    <source>
        <dbReference type="HAMAP-Rule" id="MF_00036"/>
    </source>
</evidence>
<accession>A0A0N8VLH2</accession>
<evidence type="ECO:0000256" key="9">
    <source>
        <dbReference type="ARBA" id="ARBA00022884"/>
    </source>
</evidence>
<dbReference type="InterPro" id="IPR050058">
    <property type="entry name" value="Ala-tRNA_ligase"/>
</dbReference>
<dbReference type="GO" id="GO:0002161">
    <property type="term" value="F:aminoacyl-tRNA deacylase activity"/>
    <property type="evidence" value="ECO:0007669"/>
    <property type="project" value="UniProtKB-ARBA"/>
</dbReference>
<comment type="domain">
    <text evidence="12">Consists of three domains; the N-terminal catalytic domain, the editing domain and the C-terminal C-Ala domain. The editing domain removes incorrectly charged amino acids, while the C-Ala domain, along with tRNA(Ala), serves as a bridge to cooperatively bring together the editing and aminoacylation centers thus stimulating deacylation of misacylated tRNAs.</text>
</comment>
<dbReference type="SUPFAM" id="SSF101353">
    <property type="entry name" value="Putative anticodon-binding domain of alanyl-tRNA synthetase (AlaRS)"/>
    <property type="match status" value="1"/>
</dbReference>
<dbReference type="EC" id="6.1.1.7" evidence="12"/>
<dbReference type="InterPro" id="IPR022429">
    <property type="entry name" value="Ala-tRNA_lgiase_arc"/>
</dbReference>
<reference evidence="15 16" key="2">
    <citation type="submission" date="2015-09" db="EMBL/GenBank/DDBJ databases">
        <title>Heavy metals and arsenic resistance mechanisms in polyextremophilic archaea of the family Ferroplasmaceae.</title>
        <authorList>
            <person name="Bulaev A.G."/>
            <person name="Kanygina A.V."/>
        </authorList>
    </citation>
    <scope>NUCLEOTIDE SEQUENCE [LARGE SCALE GENOMIC DNA]</scope>
    <source>
        <strain evidence="15 16">VT</strain>
    </source>
</reference>
<evidence type="ECO:0000256" key="5">
    <source>
        <dbReference type="ARBA" id="ARBA00022723"/>
    </source>
</evidence>
<evidence type="ECO:0000256" key="3">
    <source>
        <dbReference type="ARBA" id="ARBA00022555"/>
    </source>
</evidence>
<evidence type="ECO:0000256" key="11">
    <source>
        <dbReference type="ARBA" id="ARBA00023146"/>
    </source>
</evidence>
<evidence type="ECO:0000313" key="16">
    <source>
        <dbReference type="Proteomes" id="UP000050320"/>
    </source>
</evidence>
<evidence type="ECO:0000256" key="1">
    <source>
        <dbReference type="ARBA" id="ARBA00008226"/>
    </source>
</evidence>
<evidence type="ECO:0000313" key="14">
    <source>
        <dbReference type="EMBL" id="KPV46110.1"/>
    </source>
</evidence>
<dbReference type="SUPFAM" id="SSF50447">
    <property type="entry name" value="Translation proteins"/>
    <property type="match status" value="1"/>
</dbReference>
<feature type="binding site" evidence="12">
    <location>
        <position position="599"/>
    </location>
    <ligand>
        <name>Zn(2+)</name>
        <dbReference type="ChEBI" id="CHEBI:29105"/>
    </ligand>
</feature>
<dbReference type="FunFam" id="3.30.980.10:FF:000004">
    <property type="entry name" value="Alanine--tRNA ligase, cytoplasmic"/>
    <property type="match status" value="1"/>
</dbReference>
<dbReference type="GO" id="GO:0008270">
    <property type="term" value="F:zinc ion binding"/>
    <property type="evidence" value="ECO:0007669"/>
    <property type="project" value="UniProtKB-UniRule"/>
</dbReference>
<dbReference type="InterPro" id="IPR018165">
    <property type="entry name" value="Ala-tRNA-synth_IIc_core"/>
</dbReference>
<comment type="similarity">
    <text evidence="1 12">Belongs to the class-II aminoacyl-tRNA synthetase family.</text>
</comment>
<keyword evidence="16" id="KW-1185">Reference proteome</keyword>
<evidence type="ECO:0000256" key="6">
    <source>
        <dbReference type="ARBA" id="ARBA00022741"/>
    </source>
</evidence>
<dbReference type="GO" id="GO:0006419">
    <property type="term" value="P:alanyl-tRNA aminoacylation"/>
    <property type="evidence" value="ECO:0007669"/>
    <property type="project" value="UniProtKB-UniRule"/>
</dbReference>
<dbReference type="GO" id="GO:0005737">
    <property type="term" value="C:cytoplasm"/>
    <property type="evidence" value="ECO:0007669"/>
    <property type="project" value="UniProtKB-SubCell"/>
</dbReference>
<dbReference type="Pfam" id="PF07973">
    <property type="entry name" value="tRNA_SAD"/>
    <property type="match status" value="1"/>
</dbReference>
<comment type="function">
    <text evidence="12">Catalyzes the attachment of alanine to tRNA(Ala) in a two-step reaction: alanine is first activated by ATP to form Ala-AMP and then transferred to the acceptor end of tRNA(Ala). Also edits incorrectly charged Ser-tRNA(Ala) and Gly-tRNA(Ala) via its editing domain.</text>
</comment>
<reference evidence="14 17" key="1">
    <citation type="submission" date="2015-09" db="EMBL/GenBank/DDBJ databases">
        <title>Draft genome sequence of Acidiplasma aeolicum DSM 18409.</title>
        <authorList>
            <person name="Hemp J."/>
        </authorList>
    </citation>
    <scope>NUCLEOTIDE SEQUENCE [LARGE SCALE GENOMIC DNA]</scope>
    <source>
        <strain evidence="14 17">V</strain>
    </source>
</reference>
<dbReference type="OrthoDB" id="7506at2157"/>
<dbReference type="Proteomes" id="UP000050320">
    <property type="component" value="Unassembled WGS sequence"/>
</dbReference>
<evidence type="ECO:0000313" key="17">
    <source>
        <dbReference type="Proteomes" id="UP000050515"/>
    </source>
</evidence>
<dbReference type="Proteomes" id="UP000050515">
    <property type="component" value="Unassembled WGS sequence"/>
</dbReference>
<comment type="cofactor">
    <cofactor evidence="12">
        <name>Zn(2+)</name>
        <dbReference type="ChEBI" id="CHEBI:29105"/>
    </cofactor>
    <text evidence="12">Binds 1 zinc ion per subunit.</text>
</comment>
<dbReference type="SUPFAM" id="SSF55186">
    <property type="entry name" value="ThrRS/AlaRS common domain"/>
    <property type="match status" value="1"/>
</dbReference>
<dbReference type="InterPro" id="IPR002318">
    <property type="entry name" value="Ala-tRNA-lgiase_IIc"/>
</dbReference>
<proteinExistence type="inferred from homology"/>
<dbReference type="EMBL" id="LKBG01000012">
    <property type="protein sequence ID" value="KQB36516.1"/>
    <property type="molecule type" value="Genomic_DNA"/>
</dbReference>
<comment type="subcellular location">
    <subcellularLocation>
        <location evidence="12">Cytoplasm</location>
    </subcellularLocation>
</comment>
<dbReference type="PATRIC" id="fig|507754.4.peg.1914"/>
<dbReference type="RefSeq" id="WP_048102161.1">
    <property type="nucleotide sequence ID" value="NZ_LKBG01000012.1"/>
</dbReference>
<dbReference type="GO" id="GO:0005524">
    <property type="term" value="F:ATP binding"/>
    <property type="evidence" value="ECO:0007669"/>
    <property type="project" value="UniProtKB-UniRule"/>
</dbReference>
<evidence type="ECO:0000256" key="2">
    <source>
        <dbReference type="ARBA" id="ARBA00022490"/>
    </source>
</evidence>
<dbReference type="InterPro" id="IPR012947">
    <property type="entry name" value="tRNA_SAD"/>
</dbReference>
<dbReference type="Gene3D" id="3.30.54.20">
    <property type="match status" value="1"/>
</dbReference>
<gene>
    <name evidence="12" type="primary">alaS</name>
    <name evidence="15" type="ORF">AOG54_02025</name>
    <name evidence="14" type="ORF">SE19_06985</name>
</gene>
<dbReference type="Gene3D" id="2.40.30.130">
    <property type="match status" value="1"/>
</dbReference>
<name>A0A0N8VLH2_9ARCH</name>
<keyword evidence="9 12" id="KW-0694">RNA-binding</keyword>
<dbReference type="GO" id="GO:0004813">
    <property type="term" value="F:alanine-tRNA ligase activity"/>
    <property type="evidence" value="ECO:0007669"/>
    <property type="project" value="UniProtKB-UniRule"/>
</dbReference>
<evidence type="ECO:0000256" key="8">
    <source>
        <dbReference type="ARBA" id="ARBA00022840"/>
    </source>
</evidence>
<dbReference type="PRINTS" id="PR00980">
    <property type="entry name" value="TRNASYNTHALA"/>
</dbReference>
<dbReference type="GO" id="GO:0000049">
    <property type="term" value="F:tRNA binding"/>
    <property type="evidence" value="ECO:0007669"/>
    <property type="project" value="UniProtKB-KW"/>
</dbReference>
<keyword evidence="4 12" id="KW-0436">Ligase</keyword>
<dbReference type="Gene3D" id="3.30.930.10">
    <property type="entry name" value="Bira Bifunctional Protein, Domain 2"/>
    <property type="match status" value="1"/>
</dbReference>
<keyword evidence="11 12" id="KW-0030">Aminoacyl-tRNA synthetase</keyword>
<dbReference type="HAMAP" id="MF_00036_A">
    <property type="entry name" value="Ala_tRNA_synth_A"/>
    <property type="match status" value="1"/>
</dbReference>
<evidence type="ECO:0000259" key="13">
    <source>
        <dbReference type="PROSITE" id="PS50860"/>
    </source>
</evidence>
<evidence type="ECO:0000256" key="10">
    <source>
        <dbReference type="ARBA" id="ARBA00022917"/>
    </source>
</evidence>
<evidence type="ECO:0000256" key="4">
    <source>
        <dbReference type="ARBA" id="ARBA00022598"/>
    </source>
</evidence>
<dbReference type="InterPro" id="IPR018163">
    <property type="entry name" value="Thr/Ala-tRNA-synth_IIc_edit"/>
</dbReference>
<dbReference type="SUPFAM" id="SSF55681">
    <property type="entry name" value="Class II aaRS and biotin synthetases"/>
    <property type="match status" value="1"/>
</dbReference>
<keyword evidence="3 12" id="KW-0820">tRNA-binding</keyword>
<dbReference type="EMBL" id="LJCQ01000300">
    <property type="protein sequence ID" value="KPV46110.1"/>
    <property type="molecule type" value="Genomic_DNA"/>
</dbReference>
<evidence type="ECO:0000256" key="7">
    <source>
        <dbReference type="ARBA" id="ARBA00022833"/>
    </source>
</evidence>
<keyword evidence="10 12" id="KW-0648">Protein biosynthesis</keyword>
<comment type="catalytic activity">
    <reaction evidence="12">
        <text>tRNA(Ala) + L-alanine + ATP = L-alanyl-tRNA(Ala) + AMP + diphosphate</text>
        <dbReference type="Rhea" id="RHEA:12540"/>
        <dbReference type="Rhea" id="RHEA-COMP:9657"/>
        <dbReference type="Rhea" id="RHEA-COMP:9923"/>
        <dbReference type="ChEBI" id="CHEBI:30616"/>
        <dbReference type="ChEBI" id="CHEBI:33019"/>
        <dbReference type="ChEBI" id="CHEBI:57972"/>
        <dbReference type="ChEBI" id="CHEBI:78442"/>
        <dbReference type="ChEBI" id="CHEBI:78497"/>
        <dbReference type="ChEBI" id="CHEBI:456215"/>
        <dbReference type="EC" id="6.1.1.7"/>
    </reaction>
</comment>
<keyword evidence="2 12" id="KW-0963">Cytoplasm</keyword>
<keyword evidence="5 12" id="KW-0479">Metal-binding</keyword>
<protein>
    <recommendedName>
        <fullName evidence="12">Alanine--tRNA ligase</fullName>
        <ecNumber evidence="12">6.1.1.7</ecNumber>
    </recommendedName>
    <alternativeName>
        <fullName evidence="12">Alanyl-tRNA synthetase</fullName>
        <shortName evidence="12">AlaRS</shortName>
    </alternativeName>
</protein>
<dbReference type="PROSITE" id="PS50860">
    <property type="entry name" value="AA_TRNA_LIGASE_II_ALA"/>
    <property type="match status" value="1"/>
</dbReference>
<dbReference type="NCBIfam" id="TIGR00344">
    <property type="entry name" value="alaS"/>
    <property type="match status" value="1"/>
</dbReference>
<dbReference type="InterPro" id="IPR018164">
    <property type="entry name" value="Ala-tRNA-synth_IIc_N"/>
</dbReference>
<feature type="binding site" evidence="12">
    <location>
        <position position="699"/>
    </location>
    <ligand>
        <name>Zn(2+)</name>
        <dbReference type="ChEBI" id="CHEBI:29105"/>
    </ligand>
</feature>
<keyword evidence="8 12" id="KW-0067">ATP-binding</keyword>
<feature type="binding site" evidence="12">
    <location>
        <position position="703"/>
    </location>
    <ligand>
        <name>Zn(2+)</name>
        <dbReference type="ChEBI" id="CHEBI:29105"/>
    </ligand>
</feature>
<feature type="binding site" evidence="12">
    <location>
        <position position="595"/>
    </location>
    <ligand>
        <name>Zn(2+)</name>
        <dbReference type="ChEBI" id="CHEBI:29105"/>
    </ligand>
</feature>
<dbReference type="InterPro" id="IPR018162">
    <property type="entry name" value="Ala-tRNA-ligase_IIc_anticod-bd"/>
</dbReference>
<dbReference type="InterPro" id="IPR045864">
    <property type="entry name" value="aa-tRNA-synth_II/BPL/LPL"/>
</dbReference>
<comment type="caution">
    <text evidence="15">The sequence shown here is derived from an EMBL/GenBank/DDBJ whole genome shotgun (WGS) entry which is preliminary data.</text>
</comment>
<dbReference type="PANTHER" id="PTHR11777:SF9">
    <property type="entry name" value="ALANINE--TRNA LIGASE, CYTOPLASMIC"/>
    <property type="match status" value="1"/>
</dbReference>
<dbReference type="PANTHER" id="PTHR11777">
    <property type="entry name" value="ALANYL-TRNA SYNTHETASE"/>
    <property type="match status" value="1"/>
</dbReference>
<dbReference type="SMART" id="SM00863">
    <property type="entry name" value="tRNA_SAD"/>
    <property type="match status" value="1"/>
</dbReference>
<dbReference type="NCBIfam" id="TIGR03683">
    <property type="entry name" value="A-tRNA_syn_arch"/>
    <property type="match status" value="1"/>
</dbReference>
<dbReference type="InterPro" id="IPR009000">
    <property type="entry name" value="Transl_B-barrel_sf"/>
</dbReference>
<feature type="domain" description="Alanyl-transfer RNA synthetases family profile" evidence="13">
    <location>
        <begin position="57"/>
        <end position="742"/>
    </location>
</feature>
<dbReference type="Pfam" id="PF01411">
    <property type="entry name" value="tRNA-synt_2c"/>
    <property type="match status" value="1"/>
</dbReference>
<sequence length="894" mass="103873">MPEEFDIDFFRDTGFMRKQCISCSSYFWTLDSEKKTCGDPACESYSFIGNSPVYRKYTIDEMREEFIKFFQNDSEFRHKFIPAYPVVPRWRDDVLLVNASIYDFQPQVTSGLVPPPGNPIVMSQPSIRMLDLDLVGKTGRHLTTFEMLCHDAFNYEDKFVYWKNETIRYSFRFLTERLKVDKNLITYKEKPWFGGGNAGNAVEVFVRGLEVATLVFMDLKEDPNGDVEIEGTKYSHMPLRVVDTGYGLERLVWLSAATSTIYDAIYDKTINFLIENSKAKKINDKIMAKISEISAVIDPYSEEKVMNEVKKFMESKKMEYNEDFIKQLKFLREVYSLADHTKTLLLMFSDYVIPSNVKVGYLARTLIRRSFRFIDDIGFKYDLEKLLEFQYGEFKNIIPRFDEKFISDIIKIEREKYNAVNQSSFNIVKKFIKDDDLPLDSIIRLYESYGINEDLISDIYHQITGKTLIIPDNFHELIIKNKEIGRKETKKQLTFPDIKTRPLYYDNTKILEFTANVLYSCDKKIILNQTAFYPEGGGQPYDLGYFIYNGKRINVLNVQKYGDSIVHFLDSDIPEHSRIKGVVDYNRRHQLMIHHSATHLLLGVMRSYFGDHVWQSGVKKDVNESRLDITHYKKITEEDIKNIEDLCFRAIEDGKTIRVTNEKWNTALDKYGFRLFEGGVPVSKTIRVVTIQDIDSEGCGGTHLDNTSEIHFIKIIKTETLQEGIQRVTFAAGPAALRYVQKLYNIIKAEQEYMRVDEDKIADQSKKYIEELISLRKTYDDQSREITKNIINNPEKINNINVYNIENYTNIKLLISALQKFNQESIVINRLQNEVIIYIISGQASSITDSLISLIKNNGIEPDRVTKSHGICIMNVNNIKNTDILLDSIKKVKS</sequence>
<evidence type="ECO:0000313" key="15">
    <source>
        <dbReference type="EMBL" id="KQB36516.1"/>
    </source>
</evidence>